<dbReference type="PANTHER" id="PTHR43849:SF2">
    <property type="entry name" value="BLL3936 PROTEIN"/>
    <property type="match status" value="1"/>
</dbReference>
<dbReference type="InterPro" id="IPR010656">
    <property type="entry name" value="DctM"/>
</dbReference>
<evidence type="ECO:0000259" key="3">
    <source>
        <dbReference type="Pfam" id="PF06808"/>
    </source>
</evidence>
<keyword evidence="2" id="KW-0472">Membrane</keyword>
<evidence type="ECO:0000256" key="1">
    <source>
        <dbReference type="SAM" id="MobiDB-lite"/>
    </source>
</evidence>
<protein>
    <submittedName>
        <fullName evidence="4">TRAP transporter permease</fullName>
    </submittedName>
</protein>
<feature type="transmembrane region" description="Helical" evidence="2">
    <location>
        <begin position="231"/>
        <end position="252"/>
    </location>
</feature>
<reference evidence="5" key="1">
    <citation type="journal article" date="2019" name="Int. J. Syst. Evol. Microbiol.">
        <title>The Global Catalogue of Microorganisms (GCM) 10K type strain sequencing project: providing services to taxonomists for standard genome sequencing and annotation.</title>
        <authorList>
            <consortium name="The Broad Institute Genomics Platform"/>
            <consortium name="The Broad Institute Genome Sequencing Center for Infectious Disease"/>
            <person name="Wu L."/>
            <person name="Ma J."/>
        </authorList>
    </citation>
    <scope>NUCLEOTIDE SEQUENCE [LARGE SCALE GENOMIC DNA]</scope>
    <source>
        <strain evidence="5">JCM 17808</strain>
    </source>
</reference>
<feature type="region of interest" description="Disordered" evidence="1">
    <location>
        <begin position="687"/>
        <end position="745"/>
    </location>
</feature>
<feature type="transmembrane region" description="Helical" evidence="2">
    <location>
        <begin position="493"/>
        <end position="516"/>
    </location>
</feature>
<accession>A0ABP8J9G1</accession>
<keyword evidence="2" id="KW-1133">Transmembrane helix</keyword>
<gene>
    <name evidence="4" type="ORF">GCM10023167_11100</name>
</gene>
<feature type="transmembrane region" description="Helical" evidence="2">
    <location>
        <begin position="340"/>
        <end position="363"/>
    </location>
</feature>
<sequence>MNQRITPMWKGVIVVLTVLGVLLAMSQAFFWSPFGLTFLTNSYLYYTLAFFLPIVFLIFPIAKSQKDRTMPFYDVVLAALTFVVAFYFGLNGENIVNFGWDKSLTYPTITIVFSFIFWLLVLEALRRAAGLVVTLIALVFSIYPMFALAVPVPFLQGIPYQLDDAARIHVMGVDSILGLPLQTAASILIGFLLFGVALQHTGGATFFYDLAQSVFGRYRGGSAKVSSISSAFMGMMSGSAVSNVLTTGPMTIPAMKKSGFPGRYAAGVEATASTGGTITPPIMGTAAFLMVSFVGVPYGEIALAAAIPAVLYYFGIYIQVDAYSAKTGLKGVPKHLLPRAGRTALLGWPYIVALIGLILLLTVQKNESQAPYWVVGFLLVVAIFMKDHRLTPKSFVDFLFAGGKTIAEIIGIIAGVGLIVGGLSMTGVSLSLARELITLVGDNLFLILIAGAVTSFVLGMGMTVSAVYVFLAIVMAPALTGMGINPIAAHLFVIYWATVSYITPPVALASFAAANIAGTPPMSTSLTAMRLGSVKYIIPFAFVLNPALVAQDSTVFQIIYTFVFALIGVFFLGCAFEGWMIGVARRPTVVMRVVLFAAGLATLAPELTSSLIGLAVGVVAMVVTRFWNAGGPEESAAIEREKARRLEAKDAAASKEYAAAHTGGEATDGVMGPTATRGLATDLDSGGATVLADDDRADIHAGASDRQGHVHGGDAPDAPGRRPGAAGAEARRDPEDPAGPGSTAR</sequence>
<feature type="compositionally biased region" description="Low complexity" evidence="1">
    <location>
        <begin position="715"/>
        <end position="728"/>
    </location>
</feature>
<feature type="transmembrane region" description="Helical" evidence="2">
    <location>
        <begin position="528"/>
        <end position="549"/>
    </location>
</feature>
<dbReference type="RefSeq" id="WP_295690030.1">
    <property type="nucleotide sequence ID" value="NZ_BAABGL010000004.1"/>
</dbReference>
<feature type="transmembrane region" description="Helical" evidence="2">
    <location>
        <begin position="555"/>
        <end position="576"/>
    </location>
</feature>
<dbReference type="InterPro" id="IPR011853">
    <property type="entry name" value="TRAP_DctM-Dct_fused"/>
</dbReference>
<dbReference type="Proteomes" id="UP001500642">
    <property type="component" value="Unassembled WGS sequence"/>
</dbReference>
<name>A0ABP8J9G1_9MICO</name>
<feature type="domain" description="TRAP C4-dicarboxylate transport system permease DctM subunit" evidence="3">
    <location>
        <begin position="117"/>
        <end position="553"/>
    </location>
</feature>
<feature type="transmembrane region" description="Helical" evidence="2">
    <location>
        <begin position="301"/>
        <end position="320"/>
    </location>
</feature>
<feature type="transmembrane region" description="Helical" evidence="2">
    <location>
        <begin position="406"/>
        <end position="432"/>
    </location>
</feature>
<feature type="transmembrane region" description="Helical" evidence="2">
    <location>
        <begin position="444"/>
        <end position="473"/>
    </location>
</feature>
<comment type="caution">
    <text evidence="4">The sequence shown here is derived from an EMBL/GenBank/DDBJ whole genome shotgun (WGS) entry which is preliminary data.</text>
</comment>
<dbReference type="PANTHER" id="PTHR43849">
    <property type="entry name" value="BLL3936 PROTEIN"/>
    <property type="match status" value="1"/>
</dbReference>
<feature type="transmembrane region" description="Helical" evidence="2">
    <location>
        <begin position="43"/>
        <end position="60"/>
    </location>
</feature>
<feature type="transmembrane region" description="Helical" evidence="2">
    <location>
        <begin position="12"/>
        <end position="31"/>
    </location>
</feature>
<feature type="transmembrane region" description="Helical" evidence="2">
    <location>
        <begin position="129"/>
        <end position="150"/>
    </location>
</feature>
<evidence type="ECO:0000313" key="4">
    <source>
        <dbReference type="EMBL" id="GAA4387308.1"/>
    </source>
</evidence>
<feature type="transmembrane region" description="Helical" evidence="2">
    <location>
        <begin position="187"/>
        <end position="210"/>
    </location>
</feature>
<dbReference type="NCBIfam" id="TIGR02123">
    <property type="entry name" value="TRAP_fused"/>
    <property type="match status" value="1"/>
</dbReference>
<evidence type="ECO:0000313" key="5">
    <source>
        <dbReference type="Proteomes" id="UP001500642"/>
    </source>
</evidence>
<dbReference type="EMBL" id="BAABGL010000004">
    <property type="protein sequence ID" value="GAA4387308.1"/>
    <property type="molecule type" value="Genomic_DNA"/>
</dbReference>
<proteinExistence type="predicted"/>
<keyword evidence="5" id="KW-1185">Reference proteome</keyword>
<keyword evidence="2" id="KW-0812">Transmembrane</keyword>
<feature type="transmembrane region" description="Helical" evidence="2">
    <location>
        <begin position="72"/>
        <end position="92"/>
    </location>
</feature>
<dbReference type="Pfam" id="PF06808">
    <property type="entry name" value="DctM"/>
    <property type="match status" value="1"/>
</dbReference>
<evidence type="ECO:0000256" key="2">
    <source>
        <dbReference type="SAM" id="Phobius"/>
    </source>
</evidence>
<feature type="transmembrane region" description="Helical" evidence="2">
    <location>
        <begin position="370"/>
        <end position="386"/>
    </location>
</feature>
<feature type="transmembrane region" description="Helical" evidence="2">
    <location>
        <begin position="104"/>
        <end position="122"/>
    </location>
</feature>
<organism evidence="4 5">
    <name type="scientific">Brevibacterium pityocampae</name>
    <dbReference type="NCBI Taxonomy" id="506594"/>
    <lineage>
        <taxon>Bacteria</taxon>
        <taxon>Bacillati</taxon>
        <taxon>Actinomycetota</taxon>
        <taxon>Actinomycetes</taxon>
        <taxon>Micrococcales</taxon>
        <taxon>Brevibacteriaceae</taxon>
        <taxon>Brevibacterium</taxon>
    </lineage>
</organism>
<feature type="transmembrane region" description="Helical" evidence="2">
    <location>
        <begin position="588"/>
        <end position="604"/>
    </location>
</feature>